<keyword evidence="1" id="KW-0802">TPR repeat</keyword>
<dbReference type="STRING" id="1314777.A0A164WYD7"/>
<dbReference type="PANTHER" id="PTHR23082">
    <property type="entry name" value="TRANSCRIPTION INITIATION FACTOR IIIC TFIIIC , POLYPEPTIDE 3-RELATED"/>
    <property type="match status" value="1"/>
</dbReference>
<dbReference type="InterPro" id="IPR019734">
    <property type="entry name" value="TPR_rpt"/>
</dbReference>
<feature type="compositionally biased region" description="Acidic residues" evidence="2">
    <location>
        <begin position="1"/>
        <end position="32"/>
    </location>
</feature>
<dbReference type="Gene3D" id="1.25.40.10">
    <property type="entry name" value="Tetratricopeptide repeat domain"/>
    <property type="match status" value="4"/>
</dbReference>
<dbReference type="PANTHER" id="PTHR23082:SF0">
    <property type="entry name" value="GENERAL TRANSCRIPTION FACTOR 3C POLYPEPTIDE 3"/>
    <property type="match status" value="1"/>
</dbReference>
<dbReference type="SMART" id="SM00028">
    <property type="entry name" value="TPR"/>
    <property type="match status" value="7"/>
</dbReference>
<dbReference type="InterPro" id="IPR011990">
    <property type="entry name" value="TPR-like_helical_dom_sf"/>
</dbReference>
<feature type="region of interest" description="Disordered" evidence="2">
    <location>
        <begin position="819"/>
        <end position="851"/>
    </location>
</feature>
<keyword evidence="4" id="KW-1185">Reference proteome</keyword>
<sequence>MSDFEPDEQEWDDTDDSGSEIEESGSLEDEDFYSGSDSESGASDEEIGPEGANEDTAEVEDVNAQAVEKEIDEDFARLVGNIREGNDLSAGGMLNKSWDIPILDDTNANFHDEIRAASGIGKVRGKKGRGRRPHNQPALSPEVKSLIGTGSKAFVDQRIDEAIQTMKEVIRVEPRASAAWSVLIACYREKGQMDAVIQLGIMSAHLDGDWEQWYKLGEQSRERGYIQQAMYCYRKATQIDPDNVQAYWERASLAKEMGDPRTVKSSYLGILRRYPHDMNVLMELHPVLVESSDLQLVAELYSAALSHHQTVHPAGPPASVESGSTASEAPFTEIHLYVLADTYNALGDCDKAINSIRSGVRWLQGRADQKFWDALPDDREYDIPGIEREPGSHGIEPAHNPLHVNARHRLAISRLKLSEFAEAKIHCDIILNQSLQEYWPLFQEIADAYFEKEQFDLALKIYENLASETQSSGLHVLMQTAACRRHQGDMPGSIEVYQHVISNWPEDSDAKMKLAEIYEIINEPRKALNLVSQVIDARKRRSAKGNESSVAAATNRHVANSLFDETVAASGKGKGSKNTTKFSASELKELERKRQENIDAWYKRVLELMEAAIRGEAEAESEWISAFRGLKPSGKAAKSRKEEESNQDDLASRLQLELEVDANRRNRLMLIDDGKIKIFRGISIDDWLMLMIQYAFIRTRRNFYGIAQEVLKHVRLSIAFQDINYQTTLRLSLIACAMYHRDSDTIREQCRGLINTYQFNNEPLRLLLVSLGGGFLSTEAFINTRLQKHLIRELRTAEEVVKGKDAKWNAISGRWVVQSGSGTRDDAEEGLEEPVVAAEKSRDKAPLPKPTQGNPIHMGVYGMLCSCAKSYSSALFYLLQAYDYHNDDPVICLAVGVACLGRAMQRQADNRNYMITQGFAFLSRYRKLRGGQDEDVDEVDYNFGRAFQQLGLHGYAVKHYEKVLNATEKRMKEGSTDLGLAREAAYNLSLILVTTGAPELADELYRRWLSI</sequence>
<dbReference type="Pfam" id="PF13414">
    <property type="entry name" value="TPR_11"/>
    <property type="match status" value="1"/>
</dbReference>
<evidence type="ECO:0000313" key="3">
    <source>
        <dbReference type="EMBL" id="KZS95476.1"/>
    </source>
</evidence>
<gene>
    <name evidence="3" type="ORF">SISNIDRAFT_483710</name>
</gene>
<feature type="compositionally biased region" description="Acidic residues" evidence="2">
    <location>
        <begin position="42"/>
        <end position="58"/>
    </location>
</feature>
<evidence type="ECO:0000313" key="4">
    <source>
        <dbReference type="Proteomes" id="UP000076722"/>
    </source>
</evidence>
<dbReference type="EMBL" id="KV419401">
    <property type="protein sequence ID" value="KZS95476.1"/>
    <property type="molecule type" value="Genomic_DNA"/>
</dbReference>
<reference evidence="3 4" key="1">
    <citation type="journal article" date="2016" name="Mol. Biol. Evol.">
        <title>Comparative Genomics of Early-Diverging Mushroom-Forming Fungi Provides Insights into the Origins of Lignocellulose Decay Capabilities.</title>
        <authorList>
            <person name="Nagy L.G."/>
            <person name="Riley R."/>
            <person name="Tritt A."/>
            <person name="Adam C."/>
            <person name="Daum C."/>
            <person name="Floudas D."/>
            <person name="Sun H."/>
            <person name="Yadav J.S."/>
            <person name="Pangilinan J."/>
            <person name="Larsson K.H."/>
            <person name="Matsuura K."/>
            <person name="Barry K."/>
            <person name="Labutti K."/>
            <person name="Kuo R."/>
            <person name="Ohm R.A."/>
            <person name="Bhattacharya S.S."/>
            <person name="Shirouzu T."/>
            <person name="Yoshinaga Y."/>
            <person name="Martin F.M."/>
            <person name="Grigoriev I.V."/>
            <person name="Hibbett D.S."/>
        </authorList>
    </citation>
    <scope>NUCLEOTIDE SEQUENCE [LARGE SCALE GENOMIC DNA]</scope>
    <source>
        <strain evidence="3 4">HHB9708</strain>
    </source>
</reference>
<feature type="repeat" description="TPR" evidence="1">
    <location>
        <begin position="210"/>
        <end position="243"/>
    </location>
</feature>
<dbReference type="PROSITE" id="PS50005">
    <property type="entry name" value="TPR"/>
    <property type="match status" value="1"/>
</dbReference>
<dbReference type="InterPro" id="IPR039340">
    <property type="entry name" value="Tfc4/TFIIIC-102/Sfc4"/>
</dbReference>
<evidence type="ECO:0000256" key="2">
    <source>
        <dbReference type="SAM" id="MobiDB-lite"/>
    </source>
</evidence>
<proteinExistence type="predicted"/>
<name>A0A164WYD7_9AGAM</name>
<feature type="region of interest" description="Disordered" evidence="2">
    <location>
        <begin position="1"/>
        <end position="58"/>
    </location>
</feature>
<dbReference type="OrthoDB" id="9991317at2759"/>
<protein>
    <submittedName>
        <fullName evidence="3">TPR-like protein</fullName>
    </submittedName>
</protein>
<accession>A0A164WYD7</accession>
<dbReference type="AlphaFoldDB" id="A0A164WYD7"/>
<evidence type="ECO:0000256" key="1">
    <source>
        <dbReference type="PROSITE-ProRule" id="PRU00339"/>
    </source>
</evidence>
<dbReference type="Proteomes" id="UP000076722">
    <property type="component" value="Unassembled WGS sequence"/>
</dbReference>
<dbReference type="SUPFAM" id="SSF48452">
    <property type="entry name" value="TPR-like"/>
    <property type="match status" value="2"/>
</dbReference>
<organism evidence="3 4">
    <name type="scientific">Sistotremastrum niveocremeum HHB9708</name>
    <dbReference type="NCBI Taxonomy" id="1314777"/>
    <lineage>
        <taxon>Eukaryota</taxon>
        <taxon>Fungi</taxon>
        <taxon>Dikarya</taxon>
        <taxon>Basidiomycota</taxon>
        <taxon>Agaricomycotina</taxon>
        <taxon>Agaricomycetes</taxon>
        <taxon>Sistotremastrales</taxon>
        <taxon>Sistotremastraceae</taxon>
        <taxon>Sertulicium</taxon>
        <taxon>Sertulicium niveocremeum</taxon>
    </lineage>
</organism>
<dbReference type="GO" id="GO:0006383">
    <property type="term" value="P:transcription by RNA polymerase III"/>
    <property type="evidence" value="ECO:0007669"/>
    <property type="project" value="InterPro"/>
</dbReference>
<dbReference type="GO" id="GO:0000127">
    <property type="term" value="C:transcription factor TFIIIC complex"/>
    <property type="evidence" value="ECO:0007669"/>
    <property type="project" value="TreeGrafter"/>
</dbReference>